<evidence type="ECO:0000256" key="3">
    <source>
        <dbReference type="ARBA" id="ARBA00022833"/>
    </source>
</evidence>
<feature type="region of interest" description="Disordered" evidence="5">
    <location>
        <begin position="270"/>
        <end position="294"/>
    </location>
</feature>
<feature type="compositionally biased region" description="Polar residues" evidence="5">
    <location>
        <begin position="189"/>
        <end position="204"/>
    </location>
</feature>
<feature type="region of interest" description="Disordered" evidence="5">
    <location>
        <begin position="167"/>
        <end position="204"/>
    </location>
</feature>
<dbReference type="OrthoDB" id="5352132at2759"/>
<dbReference type="EMBL" id="CR382136">
    <property type="protein sequence ID" value="CAG87402.2"/>
    <property type="molecule type" value="Genomic_DNA"/>
</dbReference>
<dbReference type="Proteomes" id="UP000000599">
    <property type="component" value="Chromosome D"/>
</dbReference>
<dbReference type="Gene3D" id="3.30.40.10">
    <property type="entry name" value="Zinc/RING finger domain, C3HC4 (zinc finger)"/>
    <property type="match status" value="1"/>
</dbReference>
<dbReference type="KEGG" id="dha:DEHA2D17138g"/>
<evidence type="ECO:0000256" key="4">
    <source>
        <dbReference type="PROSITE-ProRule" id="PRU00091"/>
    </source>
</evidence>
<dbReference type="InterPro" id="IPR013083">
    <property type="entry name" value="Znf_RING/FYVE/PHD"/>
</dbReference>
<reference evidence="7 8" key="1">
    <citation type="journal article" date="2004" name="Nature">
        <title>Genome evolution in yeasts.</title>
        <authorList>
            <consortium name="Genolevures"/>
            <person name="Dujon B."/>
            <person name="Sherman D."/>
            <person name="Fischer G."/>
            <person name="Durrens P."/>
            <person name="Casaregola S."/>
            <person name="Lafontaine I."/>
            <person name="de Montigny J."/>
            <person name="Marck C."/>
            <person name="Neuveglise C."/>
            <person name="Talla E."/>
            <person name="Goffard N."/>
            <person name="Frangeul L."/>
            <person name="Aigle M."/>
            <person name="Anthouard V."/>
            <person name="Babour A."/>
            <person name="Barbe V."/>
            <person name="Barnay S."/>
            <person name="Blanchin S."/>
            <person name="Beckerich J.M."/>
            <person name="Beyne E."/>
            <person name="Bleykasten C."/>
            <person name="Boisrame A."/>
            <person name="Boyer J."/>
            <person name="Cattolico L."/>
            <person name="Confanioleri F."/>
            <person name="de Daruvar A."/>
            <person name="Despons L."/>
            <person name="Fabre E."/>
            <person name="Fairhead C."/>
            <person name="Ferry-Dumazet H."/>
            <person name="Groppi A."/>
            <person name="Hantraye F."/>
            <person name="Hennequin C."/>
            <person name="Jauniaux N."/>
            <person name="Joyet P."/>
            <person name="Kachouri R."/>
            <person name="Kerrest A."/>
            <person name="Koszul R."/>
            <person name="Lemaire M."/>
            <person name="Lesur I."/>
            <person name="Ma L."/>
            <person name="Muller H."/>
            <person name="Nicaud J.M."/>
            <person name="Nikolski M."/>
            <person name="Oztas S."/>
            <person name="Ozier-Kalogeropoulos O."/>
            <person name="Pellenz S."/>
            <person name="Potier S."/>
            <person name="Richard G.F."/>
            <person name="Straub M.L."/>
            <person name="Suleau A."/>
            <person name="Swennene D."/>
            <person name="Tekaia F."/>
            <person name="Wesolowski-Louvel M."/>
            <person name="Westhof E."/>
            <person name="Wirth B."/>
            <person name="Zeniou-Meyer M."/>
            <person name="Zivanovic I."/>
            <person name="Bolotin-Fukuhara M."/>
            <person name="Thierry A."/>
            <person name="Bouchier C."/>
            <person name="Caudron B."/>
            <person name="Scarpelli C."/>
            <person name="Gaillardin C."/>
            <person name="Weissenbach J."/>
            <person name="Wincker P."/>
            <person name="Souciet J.L."/>
        </authorList>
    </citation>
    <scope>NUCLEOTIDE SEQUENCE [LARGE SCALE GENOMIC DNA]</scope>
    <source>
        <strain evidence="8">ATCC 36239 / CBS 767 / BCRC 21394 / JCM 1990 / NBRC 0083 / IGC 2968</strain>
    </source>
</reference>
<dbReference type="HOGENOM" id="CLU_441437_0_0_1"/>
<feature type="region of interest" description="Disordered" evidence="5">
    <location>
        <begin position="217"/>
        <end position="250"/>
    </location>
</feature>
<dbReference type="InParanoid" id="Q6BRE0"/>
<feature type="compositionally biased region" description="Polar residues" evidence="5">
    <location>
        <begin position="477"/>
        <end position="492"/>
    </location>
</feature>
<dbReference type="PROSITE" id="PS50178">
    <property type="entry name" value="ZF_FYVE"/>
    <property type="match status" value="1"/>
</dbReference>
<dbReference type="InterPro" id="IPR000306">
    <property type="entry name" value="Znf_FYVE"/>
</dbReference>
<dbReference type="InterPro" id="IPR011011">
    <property type="entry name" value="Znf_FYVE_PHD"/>
</dbReference>
<dbReference type="GO" id="GO:0032266">
    <property type="term" value="F:phosphatidylinositol-3-phosphate binding"/>
    <property type="evidence" value="ECO:0007669"/>
    <property type="project" value="UniProtKB-ARBA"/>
</dbReference>
<dbReference type="SMART" id="SM00064">
    <property type="entry name" value="FYVE"/>
    <property type="match status" value="1"/>
</dbReference>
<name>Q6BRE0_DEBHA</name>
<dbReference type="RefSeq" id="XP_459230.2">
    <property type="nucleotide sequence ID" value="XM_459230.1"/>
</dbReference>
<dbReference type="Pfam" id="PF01363">
    <property type="entry name" value="FYVE"/>
    <property type="match status" value="1"/>
</dbReference>
<protein>
    <submittedName>
        <fullName evidence="7">DEHA2D17138p</fullName>
    </submittedName>
</protein>
<dbReference type="eggNOG" id="KOG1729">
    <property type="taxonomic scope" value="Eukaryota"/>
</dbReference>
<dbReference type="GO" id="GO:0008270">
    <property type="term" value="F:zinc ion binding"/>
    <property type="evidence" value="ECO:0007669"/>
    <property type="project" value="UniProtKB-KW"/>
</dbReference>
<dbReference type="OMA" id="TSNCMWC"/>
<evidence type="ECO:0000259" key="6">
    <source>
        <dbReference type="PROSITE" id="PS50178"/>
    </source>
</evidence>
<dbReference type="GeneID" id="2901617"/>
<keyword evidence="2 4" id="KW-0863">Zinc-finger</keyword>
<feature type="compositionally biased region" description="Low complexity" evidence="5">
    <location>
        <begin position="169"/>
        <end position="188"/>
    </location>
</feature>
<feature type="compositionally biased region" description="Low complexity" evidence="5">
    <location>
        <begin position="274"/>
        <end position="292"/>
    </location>
</feature>
<evidence type="ECO:0000256" key="5">
    <source>
        <dbReference type="SAM" id="MobiDB-lite"/>
    </source>
</evidence>
<keyword evidence="8" id="KW-1185">Reference proteome</keyword>
<keyword evidence="1" id="KW-0479">Metal-binding</keyword>
<feature type="region of interest" description="Disordered" evidence="5">
    <location>
        <begin position="40"/>
        <end position="64"/>
    </location>
</feature>
<organism evidence="7 8">
    <name type="scientific">Debaryomyces hansenii (strain ATCC 36239 / CBS 767 / BCRC 21394 / JCM 1990 / NBRC 0083 / IGC 2968)</name>
    <name type="common">Yeast</name>
    <name type="synonym">Torulaspora hansenii</name>
    <dbReference type="NCBI Taxonomy" id="284592"/>
    <lineage>
        <taxon>Eukaryota</taxon>
        <taxon>Fungi</taxon>
        <taxon>Dikarya</taxon>
        <taxon>Ascomycota</taxon>
        <taxon>Saccharomycotina</taxon>
        <taxon>Pichiomycetes</taxon>
        <taxon>Debaryomycetaceae</taxon>
        <taxon>Debaryomyces</taxon>
    </lineage>
</organism>
<feature type="region of interest" description="Disordered" evidence="5">
    <location>
        <begin position="80"/>
        <end position="131"/>
    </location>
</feature>
<dbReference type="InterPro" id="IPR017455">
    <property type="entry name" value="Znf_FYVE-rel"/>
</dbReference>
<dbReference type="VEuPathDB" id="FungiDB:DEHA2D17138g"/>
<dbReference type="SUPFAM" id="SSF57903">
    <property type="entry name" value="FYVE/PHD zinc finger"/>
    <property type="match status" value="1"/>
</dbReference>
<gene>
    <name evidence="7" type="ordered locus">DEHA2D17138g</name>
</gene>
<keyword evidence="3" id="KW-0862">Zinc</keyword>
<evidence type="ECO:0000256" key="1">
    <source>
        <dbReference type="ARBA" id="ARBA00022723"/>
    </source>
</evidence>
<proteinExistence type="predicted"/>
<feature type="compositionally biased region" description="Low complexity" evidence="5">
    <location>
        <begin position="49"/>
        <end position="60"/>
    </location>
</feature>
<evidence type="ECO:0000313" key="8">
    <source>
        <dbReference type="Proteomes" id="UP000000599"/>
    </source>
</evidence>
<evidence type="ECO:0000313" key="7">
    <source>
        <dbReference type="EMBL" id="CAG87402.2"/>
    </source>
</evidence>
<feature type="compositionally biased region" description="Basic and acidic residues" evidence="5">
    <location>
        <begin position="493"/>
        <end position="502"/>
    </location>
</feature>
<feature type="domain" description="FYVE-type" evidence="6">
    <location>
        <begin position="328"/>
        <end position="437"/>
    </location>
</feature>
<sequence length="567" mass="62955">MTEKSDDTGQFEAFSFKKKPLVKHLNISNIHSVISDIIPQSSNRPISANNETNNQGNHENAGYNDINYDEQIRAPRMSSITRGSFKDRNNANDESFVGSSSRREAEGLWNVKEDGDDEGVQDDSYIPANFDLSQPTRRFSTPFEVATDVPDNTILSYTNNNYIYERNRSTSSSNSNSNNTSNSNTNTNLKNLNLDMSSESPDNDLQQTSLVNALNNLSNNVTSQERNDSSKTNRIKHRTPTSASHLSGVEGTDLQQVYRLKKPLCMPAVLRPQSSTPTSSSSSPSMPCSAETSPKKMNYSVSIDCECTSSECESHQPADPTHKHWKPNSFTSHCMKCFEAFGVFFSPQRRRRHHCRFCGQIFCYECLWQKSVVDQEGDYKPSVSTNGSDVKHATVLDSNARFVIPIYTNLKSNSNIRSPTDLFRNCKVCKDCGYNYQMLVTNVNANLSSFLNENKIKNFNPPFIFIENPYVNNSSSGSIPHNIHQFNDSPQDTPKDGAKSSKTDASSTHPDVLPNKISATSATAAGTITSSTKDASINNAIIDGSIADTRRKSSVVSVPSDWTWSSF</sequence>
<evidence type="ECO:0000256" key="2">
    <source>
        <dbReference type="ARBA" id="ARBA00022771"/>
    </source>
</evidence>
<dbReference type="AlphaFoldDB" id="Q6BRE0"/>
<feature type="region of interest" description="Disordered" evidence="5">
    <location>
        <begin position="477"/>
        <end position="516"/>
    </location>
</feature>
<accession>Q6BRE0</accession>